<dbReference type="GeneID" id="36329852"/>
<organism evidence="2 3">
    <name type="scientific">Postia placenta MAD-698-R-SB12</name>
    <dbReference type="NCBI Taxonomy" id="670580"/>
    <lineage>
        <taxon>Eukaryota</taxon>
        <taxon>Fungi</taxon>
        <taxon>Dikarya</taxon>
        <taxon>Basidiomycota</taxon>
        <taxon>Agaricomycotina</taxon>
        <taxon>Agaricomycetes</taxon>
        <taxon>Polyporales</taxon>
        <taxon>Adustoporiaceae</taxon>
        <taxon>Rhodonia</taxon>
    </lineage>
</organism>
<sequence>MDIDAARGHPAAQPHEHHHHHLVHRHHQSPSASSQGHAHPSSKAGKQPANTSHGQPGMGPGMPQGDVHPAFELMHERQQQAGYPRLNGGQGPPMAHVVVPPPRQQQGHLQHSLPSGHLHQHTHPHAHTPGSAPPPGYAHNRQAEPLFPPNMRPSTSVSVPQRSPTPFYTYSQPPVHLGTFIWPHSPFPYLDFPGATPEASPSELTREIHATILIPSGFLLARRPARPRIWGGAAIPALPPVPPAHPHPYGQQTRPHRMEIRGVRRVYTDDSDLFLCAVHAGLITWSEARRAKSDGRDLRLEVRITKEVRFIGGLGSHSLKLPSHSGPGGAMMVDGDPEDDGRTLLSAGWGNSHDGAGVEILAAELVKQGTAHSSGLRNRSQRLKEYAQRRTALCECSYPPRKKRRLVSPASDKTDSSQSLQFEITDGHLCTTKTIASGDGSSWISFSRFKYQPAKPEKVPKVSASVDVDSPDVDRAPDRSRKRPRSPSPTAKSDKDPDCVVHTDSPPLEPPQLLTDAPEPAATPEKRNPPVPTEPSQPETVSQLSEPLDNHLPIVNVTTAVSVESNS</sequence>
<dbReference type="STRING" id="670580.A0A1X6N7K9"/>
<evidence type="ECO:0000256" key="1">
    <source>
        <dbReference type="SAM" id="MobiDB-lite"/>
    </source>
</evidence>
<protein>
    <submittedName>
        <fullName evidence="2">Uncharacterized protein</fullName>
    </submittedName>
</protein>
<reference evidence="2 3" key="1">
    <citation type="submission" date="2017-04" db="EMBL/GenBank/DDBJ databases">
        <title>Genome Sequence of the Model Brown-Rot Fungus Postia placenta SB12.</title>
        <authorList>
            <consortium name="DOE Joint Genome Institute"/>
            <person name="Gaskell J."/>
            <person name="Kersten P."/>
            <person name="Larrondo L.F."/>
            <person name="Canessa P."/>
            <person name="Martinez D."/>
            <person name="Hibbett D."/>
            <person name="Schmoll M."/>
            <person name="Kubicek C.P."/>
            <person name="Martinez A.T."/>
            <person name="Yadav J."/>
            <person name="Master E."/>
            <person name="Magnuson J.K."/>
            <person name="James T."/>
            <person name="Yaver D."/>
            <person name="Berka R."/>
            <person name="Labutti K."/>
            <person name="Lipzen A."/>
            <person name="Aerts A."/>
            <person name="Barry K."/>
            <person name="Henrissat B."/>
            <person name="Blanchette R."/>
            <person name="Grigoriev I."/>
            <person name="Cullen D."/>
        </authorList>
    </citation>
    <scope>NUCLEOTIDE SEQUENCE [LARGE SCALE GENOMIC DNA]</scope>
    <source>
        <strain evidence="2 3">MAD-698-R-SB12</strain>
    </source>
</reference>
<feature type="compositionally biased region" description="Polar residues" evidence="1">
    <location>
        <begin position="536"/>
        <end position="545"/>
    </location>
</feature>
<dbReference type="Proteomes" id="UP000194127">
    <property type="component" value="Unassembled WGS sequence"/>
</dbReference>
<feature type="compositionally biased region" description="Basic residues" evidence="1">
    <location>
        <begin position="16"/>
        <end position="28"/>
    </location>
</feature>
<evidence type="ECO:0000313" key="3">
    <source>
        <dbReference type="Proteomes" id="UP000194127"/>
    </source>
</evidence>
<feature type="region of interest" description="Disordered" evidence="1">
    <location>
        <begin position="454"/>
        <end position="553"/>
    </location>
</feature>
<feature type="compositionally biased region" description="Polar residues" evidence="1">
    <location>
        <begin position="104"/>
        <end position="113"/>
    </location>
</feature>
<dbReference type="AlphaFoldDB" id="A0A1X6N7K9"/>
<feature type="compositionally biased region" description="Basic and acidic residues" evidence="1">
    <location>
        <begin position="492"/>
        <end position="501"/>
    </location>
</feature>
<feature type="region of interest" description="Disordered" evidence="1">
    <location>
        <begin position="1"/>
        <end position="68"/>
    </location>
</feature>
<feature type="region of interest" description="Disordered" evidence="1">
    <location>
        <begin position="101"/>
        <end position="145"/>
    </location>
</feature>
<gene>
    <name evidence="2" type="ORF">POSPLADRAFT_1138395</name>
</gene>
<proteinExistence type="predicted"/>
<dbReference type="EMBL" id="KZ110594">
    <property type="protein sequence ID" value="OSX64480.1"/>
    <property type="molecule type" value="Genomic_DNA"/>
</dbReference>
<keyword evidence="3" id="KW-1185">Reference proteome</keyword>
<accession>A0A1X6N7K9</accession>
<dbReference type="RefSeq" id="XP_024341274.1">
    <property type="nucleotide sequence ID" value="XM_024484903.1"/>
</dbReference>
<dbReference type="OrthoDB" id="3596986at2759"/>
<name>A0A1X6N7K9_9APHY</name>
<evidence type="ECO:0000313" key="2">
    <source>
        <dbReference type="EMBL" id="OSX64480.1"/>
    </source>
</evidence>